<sequence length="680" mass="74980">MASAVLASQNESNWAHMGKTQYANPNLNPNPKKKQKQFHPFPANGATGRYRSISNNNIDSPAVTQTASDDAYSFNQAPAAGNAGNYGGYLTYNVATYTKSELLELRKRLSAELDQIRDLRDRIDLGRFNIGETPRFQPKSKKYSGSKRPGPAIRSAPKRLGDGYENGSLETVNFGVLLKECEKIVTKLIKGKFGYVFKDPVDAVAFKLVDYHLIVKHPMDLGTVKANLAKNLYRSPAEFAADVRLTFNNALLYNPKTDPVHGMTEEILARFEEMFRPVQEKFNSVLEKLPKNEPHEFKINNDLSFREVEELQGSSWNSNGCQALAAKKSKRKGGHVPVSHVMKKSDRMQDHSTASTPPMNLQPLAPEPEPLPPSPVRAPPLPAAKEQKPGRVVTPKQPKPRAKDVNKREMSMDEKQKLGFGLQNLPQEKMPQLVQIIRKRDEHLAQDGDEIELDIEALDTETQWELDRFVTNWKKMVSKTKRQALMMNNNPAAGVSIPSSPVTDADLGALSEKNDECGKKMKENDEEDVDIDDDMPAASFPPVEIEIEKDGVVGRENDGVVGQENDGGGNASSSSSSGSSSSDSSSSSGIDTDSSCILIQGVPLVVSPTQMMHSHDLITVLSKSEMNSVLLWSGIWVLSQISIFVHEVVVIDANDEGMGLMCWITLPWGSVSLSLGRIVE</sequence>
<dbReference type="PRINTS" id="PR00503">
    <property type="entry name" value="BROMODOMAIN"/>
</dbReference>
<dbReference type="AlphaFoldDB" id="A0A8X8ZXA9"/>
<reference evidence="8" key="2">
    <citation type="submission" date="2020-08" db="EMBL/GenBank/DDBJ databases">
        <title>Plant Genome Project.</title>
        <authorList>
            <person name="Zhang R.-G."/>
        </authorList>
    </citation>
    <scope>NUCLEOTIDE SEQUENCE</scope>
    <source>
        <strain evidence="8">Huo1</strain>
        <tissue evidence="8">Leaf</tissue>
    </source>
</reference>
<proteinExistence type="predicted"/>
<feature type="region of interest" description="Disordered" evidence="5">
    <location>
        <begin position="512"/>
        <end position="592"/>
    </location>
</feature>
<dbReference type="Gene3D" id="1.20.1270.220">
    <property type="match status" value="1"/>
</dbReference>
<dbReference type="InterPro" id="IPR027353">
    <property type="entry name" value="NET_dom"/>
</dbReference>
<evidence type="ECO:0000313" key="8">
    <source>
        <dbReference type="EMBL" id="KAG6421952.1"/>
    </source>
</evidence>
<dbReference type="Gene3D" id="1.20.920.10">
    <property type="entry name" value="Bromodomain-like"/>
    <property type="match status" value="1"/>
</dbReference>
<dbReference type="PROSITE" id="PS50014">
    <property type="entry name" value="BROMODOMAIN_2"/>
    <property type="match status" value="1"/>
</dbReference>
<dbReference type="InterPro" id="IPR038336">
    <property type="entry name" value="NET_sf"/>
</dbReference>
<evidence type="ECO:0000313" key="9">
    <source>
        <dbReference type="Proteomes" id="UP000298416"/>
    </source>
</evidence>
<evidence type="ECO:0000256" key="5">
    <source>
        <dbReference type="SAM" id="MobiDB-lite"/>
    </source>
</evidence>
<organism evidence="8">
    <name type="scientific">Salvia splendens</name>
    <name type="common">Scarlet sage</name>
    <dbReference type="NCBI Taxonomy" id="180675"/>
    <lineage>
        <taxon>Eukaryota</taxon>
        <taxon>Viridiplantae</taxon>
        <taxon>Streptophyta</taxon>
        <taxon>Embryophyta</taxon>
        <taxon>Tracheophyta</taxon>
        <taxon>Spermatophyta</taxon>
        <taxon>Magnoliopsida</taxon>
        <taxon>eudicotyledons</taxon>
        <taxon>Gunneridae</taxon>
        <taxon>Pentapetalae</taxon>
        <taxon>asterids</taxon>
        <taxon>lamiids</taxon>
        <taxon>Lamiales</taxon>
        <taxon>Lamiaceae</taxon>
        <taxon>Nepetoideae</taxon>
        <taxon>Mentheae</taxon>
        <taxon>Salviinae</taxon>
        <taxon>Salvia</taxon>
        <taxon>Salvia subgen. Calosphace</taxon>
        <taxon>core Calosphace</taxon>
    </lineage>
</organism>
<evidence type="ECO:0000256" key="4">
    <source>
        <dbReference type="PROSITE-ProRule" id="PRU00035"/>
    </source>
</evidence>
<evidence type="ECO:0000256" key="3">
    <source>
        <dbReference type="ARBA" id="ARBA00023163"/>
    </source>
</evidence>
<dbReference type="SMART" id="SM00297">
    <property type="entry name" value="BROMO"/>
    <property type="match status" value="1"/>
</dbReference>
<feature type="region of interest" description="Disordered" evidence="5">
    <location>
        <begin position="15"/>
        <end position="62"/>
    </location>
</feature>
<dbReference type="InterPro" id="IPR036427">
    <property type="entry name" value="Bromodomain-like_sf"/>
</dbReference>
<evidence type="ECO:0000256" key="1">
    <source>
        <dbReference type="ARBA" id="ARBA00023015"/>
    </source>
</evidence>
<feature type="domain" description="Bromo" evidence="6">
    <location>
        <begin position="189"/>
        <end position="261"/>
    </location>
</feature>
<evidence type="ECO:0000256" key="2">
    <source>
        <dbReference type="ARBA" id="ARBA00023117"/>
    </source>
</evidence>
<dbReference type="SUPFAM" id="SSF47370">
    <property type="entry name" value="Bromodomain"/>
    <property type="match status" value="1"/>
</dbReference>
<dbReference type="Proteomes" id="UP000298416">
    <property type="component" value="Unassembled WGS sequence"/>
</dbReference>
<feature type="compositionally biased region" description="Acidic residues" evidence="5">
    <location>
        <begin position="524"/>
        <end position="535"/>
    </location>
</feature>
<feature type="compositionally biased region" description="Low complexity" evidence="5">
    <location>
        <begin position="571"/>
        <end position="592"/>
    </location>
</feature>
<reference evidence="8" key="1">
    <citation type="submission" date="2018-01" db="EMBL/GenBank/DDBJ databases">
        <authorList>
            <person name="Mao J.F."/>
        </authorList>
    </citation>
    <scope>NUCLEOTIDE SEQUENCE</scope>
    <source>
        <strain evidence="8">Huo1</strain>
        <tissue evidence="8">Leaf</tissue>
    </source>
</reference>
<dbReference type="PROSITE" id="PS51525">
    <property type="entry name" value="NET"/>
    <property type="match status" value="1"/>
</dbReference>
<gene>
    <name evidence="8" type="ORF">SASPL_118512</name>
</gene>
<feature type="compositionally biased region" description="Basic and acidic residues" evidence="5">
    <location>
        <begin position="546"/>
        <end position="558"/>
    </location>
</feature>
<feature type="compositionally biased region" description="Polar residues" evidence="5">
    <location>
        <begin position="52"/>
        <end position="62"/>
    </location>
</feature>
<accession>A0A8X8ZXA9</accession>
<keyword evidence="3" id="KW-0804">Transcription</keyword>
<feature type="region of interest" description="Disordered" evidence="5">
    <location>
        <begin position="132"/>
        <end position="159"/>
    </location>
</feature>
<dbReference type="EMBL" id="PNBA02000006">
    <property type="protein sequence ID" value="KAG6421952.1"/>
    <property type="molecule type" value="Genomic_DNA"/>
</dbReference>
<name>A0A8X8ZXA9_SALSN</name>
<comment type="caution">
    <text evidence="8">The sequence shown here is derived from an EMBL/GenBank/DDBJ whole genome shotgun (WGS) entry which is preliminary data.</text>
</comment>
<dbReference type="PANTHER" id="PTHR45926">
    <property type="entry name" value="OSJNBA0053K19.4 PROTEIN"/>
    <property type="match status" value="1"/>
</dbReference>
<keyword evidence="2 4" id="KW-0103">Bromodomain</keyword>
<evidence type="ECO:0000259" key="6">
    <source>
        <dbReference type="PROSITE" id="PS50014"/>
    </source>
</evidence>
<evidence type="ECO:0000259" key="7">
    <source>
        <dbReference type="PROSITE" id="PS51525"/>
    </source>
</evidence>
<protein>
    <submittedName>
        <fullName evidence="8">Uncharacterized protein</fullName>
    </submittedName>
</protein>
<feature type="compositionally biased region" description="Pro residues" evidence="5">
    <location>
        <begin position="365"/>
        <end position="382"/>
    </location>
</feature>
<feature type="region of interest" description="Disordered" evidence="5">
    <location>
        <begin position="326"/>
        <end position="409"/>
    </location>
</feature>
<dbReference type="Pfam" id="PF00439">
    <property type="entry name" value="Bromodomain"/>
    <property type="match status" value="1"/>
</dbReference>
<dbReference type="Pfam" id="PF17035">
    <property type="entry name" value="BET"/>
    <property type="match status" value="1"/>
</dbReference>
<feature type="domain" description="NET" evidence="7">
    <location>
        <begin position="400"/>
        <end position="481"/>
    </location>
</feature>
<dbReference type="InterPro" id="IPR001487">
    <property type="entry name" value="Bromodomain"/>
</dbReference>
<feature type="compositionally biased region" description="Basic and acidic residues" evidence="5">
    <location>
        <begin position="512"/>
        <end position="523"/>
    </location>
</feature>
<keyword evidence="9" id="KW-1185">Reference proteome</keyword>
<keyword evidence="1" id="KW-0805">Transcription regulation</keyword>